<organism evidence="1 2">
    <name type="scientific">Vitis vinifera</name>
    <name type="common">Grape</name>
    <dbReference type="NCBI Taxonomy" id="29760"/>
    <lineage>
        <taxon>Eukaryota</taxon>
        <taxon>Viridiplantae</taxon>
        <taxon>Streptophyta</taxon>
        <taxon>Embryophyta</taxon>
        <taxon>Tracheophyta</taxon>
        <taxon>Spermatophyta</taxon>
        <taxon>Magnoliopsida</taxon>
        <taxon>eudicotyledons</taxon>
        <taxon>Gunneridae</taxon>
        <taxon>Pentapetalae</taxon>
        <taxon>rosids</taxon>
        <taxon>Vitales</taxon>
        <taxon>Vitaceae</taxon>
        <taxon>Viteae</taxon>
        <taxon>Vitis</taxon>
    </lineage>
</organism>
<dbReference type="AlphaFoldDB" id="A0A438EF73"/>
<evidence type="ECO:0000313" key="1">
    <source>
        <dbReference type="EMBL" id="RVW46343.1"/>
    </source>
</evidence>
<name>A0A438EF73_VITVI</name>
<dbReference type="Gene3D" id="3.90.280.10">
    <property type="entry name" value="PEBP-like"/>
    <property type="match status" value="1"/>
</dbReference>
<dbReference type="EMBL" id="QGNW01001304">
    <property type="protein sequence ID" value="RVW46343.1"/>
    <property type="molecule type" value="Genomic_DNA"/>
</dbReference>
<dbReference type="PANTHER" id="PTHR11362">
    <property type="entry name" value="PHOSPHATIDYLETHANOLAMINE-BINDING PROTEIN"/>
    <property type="match status" value="1"/>
</dbReference>
<accession>A0A438EF73</accession>
<gene>
    <name evidence="1" type="primary">MFT_4</name>
    <name evidence="1" type="ORF">CK203_075933</name>
</gene>
<dbReference type="Proteomes" id="UP000288805">
    <property type="component" value="Unassembled WGS sequence"/>
</dbReference>
<comment type="caution">
    <text evidence="1">The sequence shown here is derived from an EMBL/GenBank/DDBJ whole genome shotgun (WGS) entry which is preliminary data.</text>
</comment>
<dbReference type="InterPro" id="IPR035810">
    <property type="entry name" value="PEBP_euk"/>
</dbReference>
<dbReference type="InterPro" id="IPR036610">
    <property type="entry name" value="PEBP-like_sf"/>
</dbReference>
<proteinExistence type="predicted"/>
<reference evidence="1 2" key="1">
    <citation type="journal article" date="2018" name="PLoS Genet.">
        <title>Population sequencing reveals clonal diversity and ancestral inbreeding in the grapevine cultivar Chardonnay.</title>
        <authorList>
            <person name="Roach M.J."/>
            <person name="Johnson D.L."/>
            <person name="Bohlmann J."/>
            <person name="van Vuuren H.J."/>
            <person name="Jones S.J."/>
            <person name="Pretorius I.S."/>
            <person name="Schmidt S.A."/>
            <person name="Borneman A.R."/>
        </authorList>
    </citation>
    <scope>NUCLEOTIDE SEQUENCE [LARGE SCALE GENOMIC DNA]</scope>
    <source>
        <strain evidence="2">cv. Chardonnay</strain>
        <tissue evidence="1">Leaf</tissue>
    </source>
</reference>
<dbReference type="PANTHER" id="PTHR11362:SF145">
    <property type="entry name" value="PROTEIN MOTHER OF FT AND TFL1-LIKE"/>
    <property type="match status" value="1"/>
</dbReference>
<sequence length="145" mass="15718">MFTPAAEFTVHYGSRQVANGRMIPPSAAVDKPKVQIHGHRLSSNLYTLVMVDPDAPSPSEPNIERVAPLDCCGYPRGMRCNPRKRGGALHGTAAGRPVFTATFLRSLSRKLQQCPGLCRQKPVAILAHASSPPVRTWTTSGARVF</sequence>
<dbReference type="SUPFAM" id="SSF49777">
    <property type="entry name" value="PEBP-like"/>
    <property type="match status" value="1"/>
</dbReference>
<protein>
    <submittedName>
        <fullName evidence="1">Protein MOTHER of FT and TFL1</fullName>
    </submittedName>
</protein>
<evidence type="ECO:0000313" key="2">
    <source>
        <dbReference type="Proteomes" id="UP000288805"/>
    </source>
</evidence>